<dbReference type="Pfam" id="PF20038">
    <property type="entry name" value="HTH_59"/>
    <property type="match status" value="1"/>
</dbReference>
<feature type="domain" description="Helix-turn-helix" evidence="1">
    <location>
        <begin position="1"/>
        <end position="61"/>
    </location>
</feature>
<evidence type="ECO:0000313" key="2">
    <source>
        <dbReference type="EMBL" id="CDS83035.1"/>
    </source>
</evidence>
<dbReference type="Proteomes" id="UP000189137">
    <property type="component" value="Unassembled WGS sequence"/>
</dbReference>
<reference evidence="5" key="3">
    <citation type="journal article" date="2018" name="Genome Biol.">
        <title>SKESA: strategic k-mer extension for scrupulous assemblies.</title>
        <authorList>
            <person name="Souvorov A."/>
            <person name="Agarwala R."/>
            <person name="Lipman D.J."/>
        </authorList>
    </citation>
    <scope>NUCLEOTIDE SEQUENCE</scope>
    <source>
        <strain evidence="5">HN1000</strain>
    </source>
</reference>
<protein>
    <recommendedName>
        <fullName evidence="1">Helix-turn-helix domain-containing protein</fullName>
    </recommendedName>
</protein>
<gene>
    <name evidence="4" type="ORF">BN1095_340364</name>
    <name evidence="3" type="ORF">BN1096_350073</name>
    <name evidence="2" type="ORF">BN1097_1370023</name>
    <name evidence="5" type="ORF">KRM00_001179</name>
    <name evidence="6" type="ORF">SAMEA3375112_00509</name>
</gene>
<evidence type="ECO:0000313" key="5">
    <source>
        <dbReference type="EMBL" id="HBH1541712.1"/>
    </source>
</evidence>
<reference evidence="3" key="1">
    <citation type="submission" date="2014-07" db="EMBL/GenBank/DDBJ databases">
        <authorList>
            <person name="Monot Marc"/>
        </authorList>
    </citation>
    <scope>NUCLEOTIDE SEQUENCE</scope>
    <source>
        <strain evidence="4">7032989</strain>
        <strain evidence="2">7032994</strain>
    </source>
</reference>
<evidence type="ECO:0000313" key="4">
    <source>
        <dbReference type="EMBL" id="CDT23365.1"/>
    </source>
</evidence>
<dbReference type="EMBL" id="LK933005">
    <property type="protein sequence ID" value="CDT23365.1"/>
    <property type="molecule type" value="Genomic_DNA"/>
</dbReference>
<reference evidence="6 7" key="2">
    <citation type="submission" date="2017-02" db="EMBL/GenBank/DDBJ databases">
        <authorList>
            <consortium name="Pathogen Informatics"/>
        </authorList>
    </citation>
    <scope>NUCLEOTIDE SEQUENCE [LARGE SCALE GENOMIC DNA]</scope>
    <source>
        <strain evidence="6 7">VRECD0157</strain>
    </source>
</reference>
<organism evidence="3">
    <name type="scientific">Clostridioides difficile</name>
    <name type="common">Peptoclostridium difficile</name>
    <dbReference type="NCBI Taxonomy" id="1496"/>
    <lineage>
        <taxon>Bacteria</taxon>
        <taxon>Bacillati</taxon>
        <taxon>Bacillota</taxon>
        <taxon>Clostridia</taxon>
        <taxon>Peptostreptococcales</taxon>
        <taxon>Peptostreptococcaceae</taxon>
        <taxon>Clostridioides</taxon>
    </lineage>
</organism>
<evidence type="ECO:0000313" key="7">
    <source>
        <dbReference type="Proteomes" id="UP000189137"/>
    </source>
</evidence>
<evidence type="ECO:0000259" key="1">
    <source>
        <dbReference type="Pfam" id="PF20038"/>
    </source>
</evidence>
<dbReference type="RefSeq" id="WP_021368279.1">
    <property type="nucleotide sequence ID" value="NZ_AP031492.1"/>
</dbReference>
<sequence>MNRFEGIYSFAEATKLWDLKDSTLRKAVATGKLVENIDCKKFGRDWVVTIEAMEREYGKLNNIMKDLD</sequence>
<dbReference type="AlphaFoldDB" id="A0A069A1W4"/>
<dbReference type="EMBL" id="LK932486">
    <property type="protein sequence ID" value="CDS84667.1"/>
    <property type="molecule type" value="Genomic_DNA"/>
</dbReference>
<dbReference type="EMBL" id="DAEPXK010000009">
    <property type="protein sequence ID" value="HBH1541712.1"/>
    <property type="molecule type" value="Genomic_DNA"/>
</dbReference>
<dbReference type="EMBL" id="FUPS01000001">
    <property type="protein sequence ID" value="SJR87404.1"/>
    <property type="molecule type" value="Genomic_DNA"/>
</dbReference>
<evidence type="ECO:0000313" key="3">
    <source>
        <dbReference type="EMBL" id="CDS84667.1"/>
    </source>
</evidence>
<name>A0A069A1W4_CLODI</name>
<reference evidence="5" key="4">
    <citation type="submission" date="2021-06" db="EMBL/GenBank/DDBJ databases">
        <authorList>
            <consortium name="NCBI Pathogen Detection Project"/>
        </authorList>
    </citation>
    <scope>NUCLEOTIDE SEQUENCE</scope>
    <source>
        <strain evidence="5">HN1000</strain>
    </source>
</reference>
<evidence type="ECO:0000313" key="6">
    <source>
        <dbReference type="EMBL" id="SJR87404.1"/>
    </source>
</evidence>
<dbReference type="InterPro" id="IPR045403">
    <property type="entry name" value="HTH_59_Firmicutes_type"/>
</dbReference>
<proteinExistence type="predicted"/>
<accession>A0A069A1W4</accession>
<dbReference type="EMBL" id="LK932344">
    <property type="protein sequence ID" value="CDS83035.1"/>
    <property type="molecule type" value="Genomic_DNA"/>
</dbReference>
<dbReference type="Proteomes" id="UP000878956">
    <property type="component" value="Unassembled WGS sequence"/>
</dbReference>